<protein>
    <submittedName>
        <fullName evidence="2">Uncharacterized protein</fullName>
    </submittedName>
</protein>
<feature type="coiled-coil region" evidence="1">
    <location>
        <begin position="26"/>
        <end position="60"/>
    </location>
</feature>
<sequence>MGNFMGFLDFYDRDNNNNEIKNNNFREIAESVHICLETNLKELEQENVMLRKSLEFYKNLYYEKSRMIDDYERMNEELTVFDEGYVVN</sequence>
<organism evidence="2">
    <name type="scientific">viral metagenome</name>
    <dbReference type="NCBI Taxonomy" id="1070528"/>
    <lineage>
        <taxon>unclassified sequences</taxon>
        <taxon>metagenomes</taxon>
        <taxon>organismal metagenomes</taxon>
    </lineage>
</organism>
<evidence type="ECO:0000313" key="2">
    <source>
        <dbReference type="EMBL" id="QHT21623.1"/>
    </source>
</evidence>
<accession>A0A6C0DZ80</accession>
<keyword evidence="1" id="KW-0175">Coiled coil</keyword>
<name>A0A6C0DZ80_9ZZZZ</name>
<dbReference type="AlphaFoldDB" id="A0A6C0DZ80"/>
<evidence type="ECO:0000256" key="1">
    <source>
        <dbReference type="SAM" id="Coils"/>
    </source>
</evidence>
<proteinExistence type="predicted"/>
<dbReference type="EMBL" id="MN739695">
    <property type="protein sequence ID" value="QHT21623.1"/>
    <property type="molecule type" value="Genomic_DNA"/>
</dbReference>
<reference evidence="2" key="1">
    <citation type="journal article" date="2020" name="Nature">
        <title>Giant virus diversity and host interactions through global metagenomics.</title>
        <authorList>
            <person name="Schulz F."/>
            <person name="Roux S."/>
            <person name="Paez-Espino D."/>
            <person name="Jungbluth S."/>
            <person name="Walsh D.A."/>
            <person name="Denef V.J."/>
            <person name="McMahon K.D."/>
            <person name="Konstantinidis K.T."/>
            <person name="Eloe-Fadrosh E.A."/>
            <person name="Kyrpides N.C."/>
            <person name="Woyke T."/>
        </authorList>
    </citation>
    <scope>NUCLEOTIDE SEQUENCE</scope>
    <source>
        <strain evidence="2">GVMAG-M-3300023179-103</strain>
    </source>
</reference>